<evidence type="ECO:0000256" key="2">
    <source>
        <dbReference type="ARBA" id="ARBA00005728"/>
    </source>
</evidence>
<dbReference type="GO" id="GO:0005801">
    <property type="term" value="C:cis-Golgi network"/>
    <property type="evidence" value="ECO:0007669"/>
    <property type="project" value="TreeGrafter"/>
</dbReference>
<name>A0AAD3M4N1_LATJO</name>
<dbReference type="GO" id="GO:0070507">
    <property type="term" value="P:regulation of microtubule cytoskeleton organization"/>
    <property type="evidence" value="ECO:0007669"/>
    <property type="project" value="TreeGrafter"/>
</dbReference>
<dbReference type="PANTHER" id="PTHR14759:SF29">
    <property type="entry name" value="MICROTUBULE-ASSOCIATED PROTEIN 6"/>
    <property type="match status" value="1"/>
</dbReference>
<dbReference type="Proteomes" id="UP001279410">
    <property type="component" value="Unassembled WGS sequence"/>
</dbReference>
<feature type="region of interest" description="Disordered" evidence="7">
    <location>
        <begin position="255"/>
        <end position="374"/>
    </location>
</feature>
<evidence type="ECO:0000256" key="1">
    <source>
        <dbReference type="ARBA" id="ARBA00004245"/>
    </source>
</evidence>
<evidence type="ECO:0000313" key="8">
    <source>
        <dbReference type="EMBL" id="GLD47180.1"/>
    </source>
</evidence>
<dbReference type="GO" id="GO:0005516">
    <property type="term" value="F:calmodulin binding"/>
    <property type="evidence" value="ECO:0007669"/>
    <property type="project" value="InterPro"/>
</dbReference>
<feature type="compositionally biased region" description="Basic and acidic residues" evidence="7">
    <location>
        <begin position="123"/>
        <end position="140"/>
    </location>
</feature>
<feature type="compositionally biased region" description="Basic and acidic residues" evidence="7">
    <location>
        <begin position="99"/>
        <end position="112"/>
    </location>
</feature>
<feature type="compositionally biased region" description="Basic and acidic residues" evidence="7">
    <location>
        <begin position="364"/>
        <end position="374"/>
    </location>
</feature>
<accession>A0AAD3M4N1</accession>
<keyword evidence="5" id="KW-0493">Microtubule</keyword>
<dbReference type="GO" id="GO:0008017">
    <property type="term" value="F:microtubule binding"/>
    <property type="evidence" value="ECO:0007669"/>
    <property type="project" value="InterPro"/>
</dbReference>
<feature type="compositionally biased region" description="Polar residues" evidence="7">
    <location>
        <begin position="269"/>
        <end position="287"/>
    </location>
</feature>
<feature type="region of interest" description="Disordered" evidence="7">
    <location>
        <begin position="99"/>
        <end position="220"/>
    </location>
</feature>
<evidence type="ECO:0000256" key="5">
    <source>
        <dbReference type="ARBA" id="ARBA00022701"/>
    </source>
</evidence>
<comment type="caution">
    <text evidence="8">The sequence shown here is derived from an EMBL/GenBank/DDBJ whole genome shotgun (WGS) entry which is preliminary data.</text>
</comment>
<sequence length="467" mass="52537">MAWPCISRACCMARFWNQLDKADIAVPLVFTKYTDVSEMQHIQLQPPLHPPQARVAIETQPSRADTRAPTAARAPRRCVSEERVCSSVMREDFKHWKVRPEPSCKPKNEYHGPETPFNSETQYQKDYKPWPIPKRYDHPWIPKPPTISSGDDRAPDRSKHAKQHVVLADADSGVEKSAIADKVQEKDLLHGQERKKRSSKQQGEKKVVLTVEGEGRGRAAADAVNRQIKEEITAGSSYKTEFKAYRDVKPAKMIRAKSQYLPPDEKTSLETSYSATFKGQAPLQSADNKALERRRIRSLYSEPHVDPIKQVDRGSVPRSKPKKSGATAAGQGKPVKKAKDKQSAALRGSKKTTSENQPENRPAVGDKEKSKEMNNKLAEAKEVVLKQYHYIQLCQPIRDIGWVQTLKQHLWGCALPNPRDAKDEVLRPSHHNSQGAAGGEPQPPLERPEPRRSSGVVRFALDVNQTE</sequence>
<reference evidence="8" key="1">
    <citation type="submission" date="2022-08" db="EMBL/GenBank/DDBJ databases">
        <title>Genome sequencing of akame (Lates japonicus).</title>
        <authorList>
            <person name="Hashiguchi Y."/>
            <person name="Takahashi H."/>
        </authorList>
    </citation>
    <scope>NUCLEOTIDE SEQUENCE</scope>
    <source>
        <strain evidence="8">Kochi</strain>
    </source>
</reference>
<dbReference type="AlphaFoldDB" id="A0AAD3M4N1"/>
<dbReference type="GO" id="GO:0030705">
    <property type="term" value="P:cytoskeleton-dependent intracellular transport"/>
    <property type="evidence" value="ECO:0007669"/>
    <property type="project" value="TreeGrafter"/>
</dbReference>
<feature type="compositionally biased region" description="Basic and acidic residues" evidence="7">
    <location>
        <begin position="303"/>
        <end position="312"/>
    </location>
</feature>
<keyword evidence="3" id="KW-0813">Transport</keyword>
<dbReference type="GO" id="GO:0005798">
    <property type="term" value="C:Golgi-associated vesicle"/>
    <property type="evidence" value="ECO:0007669"/>
    <property type="project" value="TreeGrafter"/>
</dbReference>
<keyword evidence="6" id="KW-0206">Cytoskeleton</keyword>
<feature type="compositionally biased region" description="Basic and acidic residues" evidence="7">
    <location>
        <begin position="178"/>
        <end position="192"/>
    </location>
</feature>
<dbReference type="GO" id="GO:0000226">
    <property type="term" value="P:microtubule cytoskeleton organization"/>
    <property type="evidence" value="ECO:0007669"/>
    <property type="project" value="InterPro"/>
</dbReference>
<organism evidence="8 9">
    <name type="scientific">Lates japonicus</name>
    <name type="common">Japanese lates</name>
    <dbReference type="NCBI Taxonomy" id="270547"/>
    <lineage>
        <taxon>Eukaryota</taxon>
        <taxon>Metazoa</taxon>
        <taxon>Chordata</taxon>
        <taxon>Craniata</taxon>
        <taxon>Vertebrata</taxon>
        <taxon>Euteleostomi</taxon>
        <taxon>Actinopterygii</taxon>
        <taxon>Neopterygii</taxon>
        <taxon>Teleostei</taxon>
        <taxon>Neoteleostei</taxon>
        <taxon>Acanthomorphata</taxon>
        <taxon>Carangaria</taxon>
        <taxon>Carangaria incertae sedis</taxon>
        <taxon>Centropomidae</taxon>
        <taxon>Lates</taxon>
    </lineage>
</organism>
<dbReference type="PANTHER" id="PTHR14759">
    <property type="entry name" value="STOP PROTEIN"/>
    <property type="match status" value="1"/>
</dbReference>
<comment type="similarity">
    <text evidence="2">Belongs to the STOP family.</text>
</comment>
<evidence type="ECO:0000256" key="4">
    <source>
        <dbReference type="ARBA" id="ARBA00022490"/>
    </source>
</evidence>
<evidence type="ECO:0000313" key="9">
    <source>
        <dbReference type="Proteomes" id="UP001279410"/>
    </source>
</evidence>
<keyword evidence="9" id="KW-1185">Reference proteome</keyword>
<proteinExistence type="inferred from homology"/>
<dbReference type="InterPro" id="IPR007882">
    <property type="entry name" value="MAP6"/>
</dbReference>
<gene>
    <name evidence="8" type="ORF">AKAME5_000140400</name>
</gene>
<feature type="compositionally biased region" description="Basic and acidic residues" evidence="7">
    <location>
        <begin position="202"/>
        <end position="219"/>
    </location>
</feature>
<feature type="region of interest" description="Disordered" evidence="7">
    <location>
        <begin position="421"/>
        <end position="467"/>
    </location>
</feature>
<dbReference type="GO" id="GO:0005874">
    <property type="term" value="C:microtubule"/>
    <property type="evidence" value="ECO:0007669"/>
    <property type="project" value="UniProtKB-KW"/>
</dbReference>
<evidence type="ECO:0000256" key="6">
    <source>
        <dbReference type="ARBA" id="ARBA00023212"/>
    </source>
</evidence>
<keyword evidence="4" id="KW-0963">Cytoplasm</keyword>
<comment type="subcellular location">
    <subcellularLocation>
        <location evidence="1">Cytoplasm</location>
        <location evidence="1">Cytoskeleton</location>
    </subcellularLocation>
</comment>
<protein>
    <submittedName>
        <fullName evidence="8">Microtubule-associated protein 6 isoform X1</fullName>
    </submittedName>
</protein>
<evidence type="ECO:0000256" key="3">
    <source>
        <dbReference type="ARBA" id="ARBA00022448"/>
    </source>
</evidence>
<evidence type="ECO:0000256" key="7">
    <source>
        <dbReference type="SAM" id="MobiDB-lite"/>
    </source>
</evidence>
<dbReference type="EMBL" id="BRZM01000003">
    <property type="protein sequence ID" value="GLD47180.1"/>
    <property type="molecule type" value="Genomic_DNA"/>
</dbReference>